<reference evidence="2 3" key="1">
    <citation type="submission" date="2019-08" db="EMBL/GenBank/DDBJ databases">
        <title>Bacillus genomes from the desert of Cuatro Cienegas, Coahuila.</title>
        <authorList>
            <person name="Olmedo-Alvarez G."/>
        </authorList>
    </citation>
    <scope>NUCLEOTIDE SEQUENCE [LARGE SCALE GENOMIC DNA]</scope>
    <source>
        <strain evidence="2 3">CH108_3D</strain>
    </source>
</reference>
<dbReference type="EMBL" id="VTEQ01000002">
    <property type="protein sequence ID" value="TYS54735.1"/>
    <property type="molecule type" value="Genomic_DNA"/>
</dbReference>
<dbReference type="RefSeq" id="WP_148984874.1">
    <property type="nucleotide sequence ID" value="NZ_JBNILK010000003.1"/>
</dbReference>
<evidence type="ECO:0000256" key="1">
    <source>
        <dbReference type="SAM" id="Phobius"/>
    </source>
</evidence>
<gene>
    <name evidence="2" type="ORF">FZC83_07255</name>
</gene>
<evidence type="ECO:0000313" key="2">
    <source>
        <dbReference type="EMBL" id="TYS54735.1"/>
    </source>
</evidence>
<feature type="transmembrane region" description="Helical" evidence="1">
    <location>
        <begin position="6"/>
        <end position="22"/>
    </location>
</feature>
<keyword evidence="1" id="KW-1133">Transmembrane helix</keyword>
<dbReference type="Proteomes" id="UP000322997">
    <property type="component" value="Unassembled WGS sequence"/>
</dbReference>
<proteinExistence type="predicted"/>
<accession>A0A5D4RTN9</accession>
<evidence type="ECO:0000313" key="3">
    <source>
        <dbReference type="Proteomes" id="UP000322997"/>
    </source>
</evidence>
<evidence type="ECO:0008006" key="4">
    <source>
        <dbReference type="Google" id="ProtNLM"/>
    </source>
</evidence>
<organism evidence="2 3">
    <name type="scientific">Rossellomorea marisflavi</name>
    <dbReference type="NCBI Taxonomy" id="189381"/>
    <lineage>
        <taxon>Bacteria</taxon>
        <taxon>Bacillati</taxon>
        <taxon>Bacillota</taxon>
        <taxon>Bacilli</taxon>
        <taxon>Bacillales</taxon>
        <taxon>Bacillaceae</taxon>
        <taxon>Rossellomorea</taxon>
    </lineage>
</organism>
<comment type="caution">
    <text evidence="2">The sequence shown here is derived from an EMBL/GenBank/DDBJ whole genome shotgun (WGS) entry which is preliminary data.</text>
</comment>
<sequence>MLITASVLSVLTAGLLIYWFFFKEDRFTFQVGQVEFAVENDSTASRSSIKDEVTHAYEAIMGEVKGDYNPASPISLEFHNKKDISFSTRDEVVLFKDQGYFLTVHELSHALLWGKEEQDDRSYWALEGLAIHLQTEYGDPVYPNYDVSPHAIMNVVKEEGMLIPLTKLCGTSMSRMLFQPSLESDGASRSLQWISYIESASFVSYLIDEYGMEEFEKVFNEKDSLQQMKEVYGKDAAELEEEWLAYIDKDSYKLSEQEQKKVPGLEKRKLYFGEIDERYIH</sequence>
<protein>
    <recommendedName>
        <fullName evidence="4">Peptidase MA-like domain-containing protein</fullName>
    </recommendedName>
</protein>
<keyword evidence="1" id="KW-0812">Transmembrane</keyword>
<name>A0A5D4RTN9_9BACI</name>
<dbReference type="AlphaFoldDB" id="A0A5D4RTN9"/>
<keyword evidence="1" id="KW-0472">Membrane</keyword>